<dbReference type="SUPFAM" id="SSF48452">
    <property type="entry name" value="TPR-like"/>
    <property type="match status" value="1"/>
</dbReference>
<keyword evidence="3" id="KW-1185">Reference proteome</keyword>
<dbReference type="Pfam" id="PF20308">
    <property type="entry name" value="TPR-S"/>
    <property type="match status" value="1"/>
</dbReference>
<dbReference type="Gene3D" id="1.25.40.10">
    <property type="entry name" value="Tetratricopeptide repeat domain"/>
    <property type="match status" value="1"/>
</dbReference>
<organism evidence="2 3">
    <name type="scientific">Pseudaquabacterium terrae</name>
    <dbReference type="NCBI Taxonomy" id="2732868"/>
    <lineage>
        <taxon>Bacteria</taxon>
        <taxon>Pseudomonadati</taxon>
        <taxon>Pseudomonadota</taxon>
        <taxon>Betaproteobacteria</taxon>
        <taxon>Burkholderiales</taxon>
        <taxon>Sphaerotilaceae</taxon>
        <taxon>Pseudaquabacterium</taxon>
    </lineage>
</organism>
<gene>
    <name evidence="2" type="ORF">HLB44_00755</name>
</gene>
<dbReference type="InterPro" id="IPR019734">
    <property type="entry name" value="TPR_rpt"/>
</dbReference>
<dbReference type="EMBL" id="JABRWJ010000001">
    <property type="protein sequence ID" value="NRF65502.1"/>
    <property type="molecule type" value="Genomic_DNA"/>
</dbReference>
<name>A0ABX2EAZ4_9BURK</name>
<reference evidence="2 3" key="1">
    <citation type="submission" date="2020-05" db="EMBL/GenBank/DDBJ databases">
        <title>Aquincola sp. isolate from soil.</title>
        <authorList>
            <person name="Han J."/>
            <person name="Kim D.-U."/>
        </authorList>
    </citation>
    <scope>NUCLEOTIDE SEQUENCE [LARGE SCALE GENOMIC DNA]</scope>
    <source>
        <strain evidence="2 3">S2</strain>
    </source>
</reference>
<evidence type="ECO:0000313" key="3">
    <source>
        <dbReference type="Proteomes" id="UP000737171"/>
    </source>
</evidence>
<keyword evidence="1" id="KW-0802">TPR repeat</keyword>
<dbReference type="Proteomes" id="UP000737171">
    <property type="component" value="Unassembled WGS sequence"/>
</dbReference>
<dbReference type="InterPro" id="IPR011990">
    <property type="entry name" value="TPR-like_helical_dom_sf"/>
</dbReference>
<evidence type="ECO:0000313" key="2">
    <source>
        <dbReference type="EMBL" id="NRF65502.1"/>
    </source>
</evidence>
<sequence>MKLHAFVAMPFGTKPGADGQPIDFDRIFAELIQPALEAAGLDVKRADQEQRAGDIRSDMFQELLIADLVLADLTLDNPNVWYELGVRHALRARGVLLVQGPRSTQPFDIYTDRKLRYSLRDGAPDPARLEAERAAIAEMARRTLESWHGRKISPVYQLVPNLQEPGWKQLKVGDATAFWQMHEAWLDQLQQARRRRCPGDLLVLADEMPVVALRAEAFFAAGDALRRLEHFDFALEQFTRCLNVEPANLAARRMKGLCLQRLGRADEARDQYRRILADHPADAETWGGLGRVDKDAWVAAWRRDGSSPQQQIDDAAYEDALLRAAIDSYRRGFCADANHYYSGINALTLMHLHRHLTGQPDFDVEQAALAGGVRWAAWNAHQAQRDFWSAATLGDLAVLVESPERVRAAYKEAIRLLDGDAFALQSTLANLRLLASLNVRPDEVAAGIETFERALQRLQAPQAAWRPRQVILFSGHIVDAPERETPRFPQAKVGIAGQRIAAALDALGAGPEDLALTQGAAGGDLLFLEAAQQRGLKVQLLLPFAEPEFLQKSVTPSGPEWLTRYRAVAAQIEPTRPPRAAPQELGAPPDGVDAFERCNLWLLHTALAFGLDKVRLIALWNGGGGDGPGGTQHMVREVQRRTGRVDWIDTRTL</sequence>
<proteinExistence type="predicted"/>
<feature type="repeat" description="TPR" evidence="1">
    <location>
        <begin position="215"/>
        <end position="248"/>
    </location>
</feature>
<protein>
    <submittedName>
        <fullName evidence="2">DUF4071 domain-containing protein</fullName>
    </submittedName>
</protein>
<dbReference type="InterPro" id="IPR046880">
    <property type="entry name" value="TPR-S"/>
</dbReference>
<dbReference type="RefSeq" id="WP_173119605.1">
    <property type="nucleotide sequence ID" value="NZ_JABRWJ010000001.1"/>
</dbReference>
<comment type="caution">
    <text evidence="2">The sequence shown here is derived from an EMBL/GenBank/DDBJ whole genome shotgun (WGS) entry which is preliminary data.</text>
</comment>
<dbReference type="PROSITE" id="PS50005">
    <property type="entry name" value="TPR"/>
    <property type="match status" value="1"/>
</dbReference>
<accession>A0ABX2EAZ4</accession>
<dbReference type="SMART" id="SM00028">
    <property type="entry name" value="TPR"/>
    <property type="match status" value="2"/>
</dbReference>
<evidence type="ECO:0000256" key="1">
    <source>
        <dbReference type="PROSITE-ProRule" id="PRU00339"/>
    </source>
</evidence>